<dbReference type="PANTHER" id="PTHR31232">
    <property type="match status" value="1"/>
</dbReference>
<feature type="signal peptide" evidence="7">
    <location>
        <begin position="1"/>
        <end position="29"/>
    </location>
</feature>
<evidence type="ECO:0000256" key="1">
    <source>
        <dbReference type="ARBA" id="ARBA00004613"/>
    </source>
</evidence>
<evidence type="ECO:0000256" key="4">
    <source>
        <dbReference type="ARBA" id="ARBA00022525"/>
    </source>
</evidence>
<evidence type="ECO:0000313" key="8">
    <source>
        <dbReference type="EMBL" id="KAF4367256.1"/>
    </source>
</evidence>
<protein>
    <recommendedName>
        <fullName evidence="10">S-protein homolog</fullName>
    </recommendedName>
</protein>
<gene>
    <name evidence="8" type="ORF">G4B88_026763</name>
</gene>
<evidence type="ECO:0000256" key="5">
    <source>
        <dbReference type="ARBA" id="ARBA00022729"/>
    </source>
</evidence>
<evidence type="ECO:0000313" key="9">
    <source>
        <dbReference type="Proteomes" id="UP000583929"/>
    </source>
</evidence>
<keyword evidence="3" id="KW-0713">Self-incompatibility</keyword>
<dbReference type="Pfam" id="PF05938">
    <property type="entry name" value="Self-incomp_S1"/>
    <property type="match status" value="5"/>
</dbReference>
<keyword evidence="4" id="KW-0964">Secreted</keyword>
<organism evidence="8 9">
    <name type="scientific">Cannabis sativa</name>
    <name type="common">Hemp</name>
    <name type="synonym">Marijuana</name>
    <dbReference type="NCBI Taxonomy" id="3483"/>
    <lineage>
        <taxon>Eukaryota</taxon>
        <taxon>Viridiplantae</taxon>
        <taxon>Streptophyta</taxon>
        <taxon>Embryophyta</taxon>
        <taxon>Tracheophyta</taxon>
        <taxon>Spermatophyta</taxon>
        <taxon>Magnoliopsida</taxon>
        <taxon>eudicotyledons</taxon>
        <taxon>Gunneridae</taxon>
        <taxon>Pentapetalae</taxon>
        <taxon>rosids</taxon>
        <taxon>fabids</taxon>
        <taxon>Rosales</taxon>
        <taxon>Cannabaceae</taxon>
        <taxon>Cannabis</taxon>
    </lineage>
</organism>
<evidence type="ECO:0000256" key="3">
    <source>
        <dbReference type="ARBA" id="ARBA00022471"/>
    </source>
</evidence>
<sequence length="835" mass="97492">MSSSTPLNLILQLVLVACLLFLSCKTTRGWYFQPKTHVVMINDLESDRSDLTIHCKSKDDDLGIHVVPFNSSYEIVFHPNLECTTLFHCSFTWPSGKIDHLFDIYDCLRDNKKCNKCKHYIWKINSTSPCMQNNETKKFAFCYDWKNSTPLGLVICLLFLWCKITNVKGWYFQPKTHVSMINGQDSPDGGDLTVHCRSEDDDLGIHVVPFNSSYEIVFHPNLSCTTLFHCSFKWPNSDIYYFFNIYDCYRDDQKCIKCKHYDWKINLTGPCMKHIKTKNFTICYEKSVLSLIHKVLVVFLLLSYSATKVRVSGFFIHKTHVAIINYLDSDRADLTVHCKSKDDDLGVHVIPFNSSYEIVFYPSVWDNTLFFCSMKWPETPLVTHWFDIYDEKRDNKQCERCEHYDWKINRSGPCIVQINQTMMMVFLGVLIIMVMSNGIMVEGRTKVRIMNELEPVYLNLTAHCKSKDDDIGTKVVAYGEWFEFDFKPNIWGTTLFFCSMSWDNNNTVTTHNFDIYKSSRDKDKGSLCWWMIKVDKPCMLNWKTRNFDILISMIVEGKTHVRVMNELEPAKVLNLTCHCKSKDDDIGTKVVAYGEWFEFEFKPNFWGTTLFFCTMSWDNVTGNNVITHYFDIYKTSRPKDRDCTLCWWSIKIDQPCMLNSITNKFDLSFIIKKGIHNLERNQNLISLISESADENETSSCNEATVSGGHLMNLRVEVVIRNMKPLQLFAAPYRWRNRAIELILIQCNGRKVNQITKLRRKAPSETVPNKPELHQCFAVQYSSWDISIQFISLKIQQNQLYLNHFSQVLKTRWNGALKKIYRKVKLCQALQVAKLT</sequence>
<comment type="subcellular location">
    <subcellularLocation>
        <location evidence="1">Secreted</location>
    </subcellularLocation>
</comment>
<dbReference type="GO" id="GO:0005576">
    <property type="term" value="C:extracellular region"/>
    <property type="evidence" value="ECO:0007669"/>
    <property type="project" value="UniProtKB-SubCell"/>
</dbReference>
<keyword evidence="5 7" id="KW-0732">Signal</keyword>
<dbReference type="GO" id="GO:0060320">
    <property type="term" value="P:rejection of self pollen"/>
    <property type="evidence" value="ECO:0007669"/>
    <property type="project" value="UniProtKB-KW"/>
</dbReference>
<dbReference type="PANTHER" id="PTHR31232:SF149">
    <property type="entry name" value="S-PROTEIN HOMOLOG"/>
    <property type="match status" value="1"/>
</dbReference>
<evidence type="ECO:0008006" key="10">
    <source>
        <dbReference type="Google" id="ProtNLM"/>
    </source>
</evidence>
<name>A0A7J6F9A9_CANSA</name>
<comment type="caution">
    <text evidence="8">The sequence shown here is derived from an EMBL/GenBank/DDBJ whole genome shotgun (WGS) entry which is preliminary data.</text>
</comment>
<feature type="chain" id="PRO_5029577541" description="S-protein homolog" evidence="7">
    <location>
        <begin position="30"/>
        <end position="835"/>
    </location>
</feature>
<keyword evidence="6" id="KW-0472">Membrane</keyword>
<feature type="transmembrane region" description="Helical" evidence="6">
    <location>
        <begin position="422"/>
        <end position="441"/>
    </location>
</feature>
<evidence type="ECO:0000256" key="2">
    <source>
        <dbReference type="ARBA" id="ARBA00005581"/>
    </source>
</evidence>
<evidence type="ECO:0000256" key="6">
    <source>
        <dbReference type="SAM" id="Phobius"/>
    </source>
</evidence>
<evidence type="ECO:0000256" key="7">
    <source>
        <dbReference type="SAM" id="SignalP"/>
    </source>
</evidence>
<keyword evidence="6" id="KW-1133">Transmembrane helix</keyword>
<proteinExistence type="inferred from homology"/>
<dbReference type="InterPro" id="IPR010264">
    <property type="entry name" value="Self-incomp_S1"/>
</dbReference>
<dbReference type="AlphaFoldDB" id="A0A7J6F9A9"/>
<dbReference type="Proteomes" id="UP000583929">
    <property type="component" value="Unassembled WGS sequence"/>
</dbReference>
<accession>A0A7J6F9A9</accession>
<reference evidence="8 9" key="1">
    <citation type="journal article" date="2020" name="bioRxiv">
        <title>Sequence and annotation of 42 cannabis genomes reveals extensive copy number variation in cannabinoid synthesis and pathogen resistance genes.</title>
        <authorList>
            <person name="Mckernan K.J."/>
            <person name="Helbert Y."/>
            <person name="Kane L.T."/>
            <person name="Ebling H."/>
            <person name="Zhang L."/>
            <person name="Liu B."/>
            <person name="Eaton Z."/>
            <person name="Mclaughlin S."/>
            <person name="Kingan S."/>
            <person name="Baybayan P."/>
            <person name="Concepcion G."/>
            <person name="Jordan M."/>
            <person name="Riva A."/>
            <person name="Barbazuk W."/>
            <person name="Harkins T."/>
        </authorList>
    </citation>
    <scope>NUCLEOTIDE SEQUENCE [LARGE SCALE GENOMIC DNA]</scope>
    <source>
        <strain evidence="9">cv. Jamaican Lion 4</strain>
        <tissue evidence="8">Leaf</tissue>
    </source>
</reference>
<dbReference type="EMBL" id="JAATIQ010000247">
    <property type="protein sequence ID" value="KAF4367256.1"/>
    <property type="molecule type" value="Genomic_DNA"/>
</dbReference>
<comment type="similarity">
    <text evidence="2">Belongs to the plant self-incompatibility (S1) protein family.</text>
</comment>
<feature type="non-terminal residue" evidence="8">
    <location>
        <position position="1"/>
    </location>
</feature>
<keyword evidence="6" id="KW-0812">Transmembrane</keyword>
<keyword evidence="9" id="KW-1185">Reference proteome</keyword>